<dbReference type="EMBL" id="FNBC01000003">
    <property type="protein sequence ID" value="SDE54207.1"/>
    <property type="molecule type" value="Genomic_DNA"/>
</dbReference>
<name>A0A1G7DRT6_9DEIN</name>
<reference evidence="2" key="1">
    <citation type="submission" date="2016-10" db="EMBL/GenBank/DDBJ databases">
        <authorList>
            <person name="Varghese N."/>
            <person name="Submissions S."/>
        </authorList>
    </citation>
    <scope>NUCLEOTIDE SEQUENCE [LARGE SCALE GENOMIC DNA]</scope>
    <source>
        <strain evidence="2">CGMCC 1.6992</strain>
    </source>
</reference>
<accession>A0A1G7DRT6</accession>
<evidence type="ECO:0000313" key="2">
    <source>
        <dbReference type="Proteomes" id="UP000199446"/>
    </source>
</evidence>
<protein>
    <submittedName>
        <fullName evidence="1">Uncharacterized protein</fullName>
    </submittedName>
</protein>
<gene>
    <name evidence="1" type="ORF">SAMN04488243_10399</name>
</gene>
<dbReference type="Proteomes" id="UP000199446">
    <property type="component" value="Unassembled WGS sequence"/>
</dbReference>
<organism evidence="1 2">
    <name type="scientific">Thermus arciformis</name>
    <dbReference type="NCBI Taxonomy" id="482827"/>
    <lineage>
        <taxon>Bacteria</taxon>
        <taxon>Thermotogati</taxon>
        <taxon>Deinococcota</taxon>
        <taxon>Deinococci</taxon>
        <taxon>Thermales</taxon>
        <taxon>Thermaceae</taxon>
        <taxon>Thermus</taxon>
    </lineage>
</organism>
<dbReference type="STRING" id="482827.SAMN04488243_10399"/>
<proteinExistence type="predicted"/>
<sequence>MQVVLYTQDLELYARVHKALQASGIALVWNEGEGFPLAGPDLLERGQVVLWPTPRGLRAYDLRGYAFLTRRDDPKTLPEGLRGVFGQRLLPGEALVLGALGRGVVPEPRALARALGLERSQARFFLRGVWNKFGLPLGLLLRLARHQVQVAGLEDHPEGLAGPQAEPLLHVPGQEDFQGKGPLEKPPVGEPFRVEAF</sequence>
<keyword evidence="2" id="KW-1185">Reference proteome</keyword>
<evidence type="ECO:0000313" key="1">
    <source>
        <dbReference type="EMBL" id="SDE54207.1"/>
    </source>
</evidence>
<dbReference type="AlphaFoldDB" id="A0A1G7DRT6"/>